<reference evidence="2 3" key="1">
    <citation type="submission" date="2017-09" db="EMBL/GenBank/DDBJ databases">
        <title>Draft Genome Sequence of Corynebacterium accolens AH4003.</title>
        <authorList>
            <person name="Chen Y."/>
            <person name="Oosthuysen W.F."/>
            <person name="Kelley S."/>
            <person name="Horswill A."/>
        </authorList>
    </citation>
    <scope>NUCLEOTIDE SEQUENCE [LARGE SCALE GENOMIC DNA]</scope>
    <source>
        <strain evidence="2 3">AH4003</strain>
    </source>
</reference>
<dbReference type="AlphaFoldDB" id="A0A2A4AI91"/>
<dbReference type="Pfam" id="PF18726">
    <property type="entry name" value="HEPN_SAV_6107"/>
    <property type="match status" value="1"/>
</dbReference>
<feature type="domain" description="SAV-6107-like HEPN" evidence="1">
    <location>
        <begin position="48"/>
        <end position="136"/>
    </location>
</feature>
<dbReference type="EMBL" id="NWBP01000033">
    <property type="protein sequence ID" value="PCC82179.1"/>
    <property type="molecule type" value="Genomic_DNA"/>
</dbReference>
<name>A0A2A4AI91_9CORY</name>
<organism evidence="2 3">
    <name type="scientific">Corynebacterium accolens</name>
    <dbReference type="NCBI Taxonomy" id="38284"/>
    <lineage>
        <taxon>Bacteria</taxon>
        <taxon>Bacillati</taxon>
        <taxon>Actinomycetota</taxon>
        <taxon>Actinomycetes</taxon>
        <taxon>Mycobacteriales</taxon>
        <taxon>Corynebacteriaceae</taxon>
        <taxon>Corynebacterium</taxon>
    </lineage>
</organism>
<gene>
    <name evidence="2" type="ORF">COM45_10780</name>
</gene>
<sequence length="146" mass="15828">MAQVISATAQFKGSRAAAGAFKRDRFLTQAGDLLSQARAMAAAERWDQALEFAYQTGLRTAGARIADSAVSKRRRLPSSAWEQLAMVGASEKDWAERFRGYSRLRSRVASGLDDAPDEEVVVRLMALAAEFLAEVEEGIVFGSLAA</sequence>
<dbReference type="Proteomes" id="UP000218690">
    <property type="component" value="Unassembled WGS sequence"/>
</dbReference>
<comment type="caution">
    <text evidence="2">The sequence shown here is derived from an EMBL/GenBank/DDBJ whole genome shotgun (WGS) entry which is preliminary data.</text>
</comment>
<evidence type="ECO:0000259" key="1">
    <source>
        <dbReference type="Pfam" id="PF18726"/>
    </source>
</evidence>
<dbReference type="InterPro" id="IPR040891">
    <property type="entry name" value="HEPN_SAV_6107"/>
</dbReference>
<evidence type="ECO:0000313" key="2">
    <source>
        <dbReference type="EMBL" id="PCC82179.1"/>
    </source>
</evidence>
<proteinExistence type="predicted"/>
<accession>A0A2A4AI91</accession>
<evidence type="ECO:0000313" key="3">
    <source>
        <dbReference type="Proteomes" id="UP000218690"/>
    </source>
</evidence>
<protein>
    <recommendedName>
        <fullName evidence="1">SAV-6107-like HEPN domain-containing protein</fullName>
    </recommendedName>
</protein>